<comment type="caution">
    <text evidence="3">The sequence shown here is derived from an EMBL/GenBank/DDBJ whole genome shotgun (WGS) entry which is preliminary data.</text>
</comment>
<gene>
    <name evidence="1" type="primary">cpoB</name>
    <name evidence="3" type="ORF">COC19_01020</name>
</gene>
<protein>
    <recommendedName>
        <fullName evidence="1">Cell division coordinator CpoB</fullName>
    </recommendedName>
</protein>
<comment type="similarity">
    <text evidence="1">Belongs to the CpoB family.</text>
</comment>
<evidence type="ECO:0000259" key="2">
    <source>
        <dbReference type="Pfam" id="PF16331"/>
    </source>
</evidence>
<dbReference type="Pfam" id="PF13174">
    <property type="entry name" value="TPR_6"/>
    <property type="match status" value="1"/>
</dbReference>
<keyword evidence="1" id="KW-0732">Signal</keyword>
<dbReference type="Gene3D" id="1.25.40.10">
    <property type="entry name" value="Tetratricopeptide repeat domain"/>
    <property type="match status" value="1"/>
</dbReference>
<feature type="chain" id="PRO_5013414754" description="Cell division coordinator CpoB" evidence="1">
    <location>
        <begin position="39"/>
        <end position="368"/>
    </location>
</feature>
<feature type="domain" description="YbgF trimerisation" evidence="2">
    <location>
        <begin position="84"/>
        <end position="135"/>
    </location>
</feature>
<name>A0A2A4MTR5_9GAMM</name>
<dbReference type="GO" id="GO:0070206">
    <property type="term" value="P:protein trimerization"/>
    <property type="evidence" value="ECO:0007669"/>
    <property type="project" value="InterPro"/>
</dbReference>
<dbReference type="Pfam" id="PF16331">
    <property type="entry name" value="TolA_bind_tri"/>
    <property type="match status" value="1"/>
</dbReference>
<sequence length="368" mass="39995" precursor="true">MNNYLKAVAKQFMNKFKSSTALLTAVFFCVFFTANVAAQRVGSVVESRPVGTNNNSQATTFGQDTTYSTETAVRPIGGDALNLLLDQLQDLKTEVQALRGLVEEQGFELRKMRRSSLDRYTNLDERLISIESNPVAVNTPPMTSNALPNSNLALLNNGGGGVSSGLRPAAQANGLNAGVSRPLSTINNQPANTALNTGVNRLGDNGLASNNGLSTNARRPITSQGNAVVGNSRPTSRATLQPAVLSEQQLYQMAYESVIGSQFDRSIAEFDQYLGIYPTGRFVTNAHYWKGQAFLYLDRFGDARDAYDIILNQYQDSTKLPDAMYGLGLAYEGLGDVARAKQLMRDIKRRYPNTGVANLADTRLLSLD</sequence>
<dbReference type="SUPFAM" id="SSF48452">
    <property type="entry name" value="TPR-like"/>
    <property type="match status" value="1"/>
</dbReference>
<keyword evidence="1" id="KW-0131">Cell cycle</keyword>
<keyword evidence="1" id="KW-0574">Periplasm</keyword>
<accession>A0A2A4MTR5</accession>
<dbReference type="EMBL" id="NVQR01000016">
    <property type="protein sequence ID" value="PCH63451.1"/>
    <property type="molecule type" value="Genomic_DNA"/>
</dbReference>
<dbReference type="InterPro" id="IPR019734">
    <property type="entry name" value="TPR_rpt"/>
</dbReference>
<dbReference type="InterPro" id="IPR034706">
    <property type="entry name" value="CpoB"/>
</dbReference>
<dbReference type="InterPro" id="IPR011990">
    <property type="entry name" value="TPR-like_helical_dom_sf"/>
</dbReference>
<dbReference type="AlphaFoldDB" id="A0A2A4MTR5"/>
<dbReference type="GO" id="GO:0030288">
    <property type="term" value="C:outer membrane-bounded periplasmic space"/>
    <property type="evidence" value="ECO:0007669"/>
    <property type="project" value="UniProtKB-UniRule"/>
</dbReference>
<evidence type="ECO:0000313" key="4">
    <source>
        <dbReference type="Proteomes" id="UP000218172"/>
    </source>
</evidence>
<dbReference type="GO" id="GO:0043093">
    <property type="term" value="P:FtsZ-dependent cytokinesis"/>
    <property type="evidence" value="ECO:0007669"/>
    <property type="project" value="UniProtKB-UniRule"/>
</dbReference>
<dbReference type="HAMAP" id="MF_02066">
    <property type="entry name" value="CpoB"/>
    <property type="match status" value="1"/>
</dbReference>
<comment type="subcellular location">
    <subcellularLocation>
        <location evidence="1">Periplasm</location>
    </subcellularLocation>
</comment>
<comment type="function">
    <text evidence="1">Mediates coordination of peptidoglycan synthesis and outer membrane constriction during cell division.</text>
</comment>
<keyword evidence="1" id="KW-0132">Cell division</keyword>
<dbReference type="Proteomes" id="UP000218172">
    <property type="component" value="Unassembled WGS sequence"/>
</dbReference>
<evidence type="ECO:0000313" key="3">
    <source>
        <dbReference type="EMBL" id="PCH63451.1"/>
    </source>
</evidence>
<organism evidence="3 4">
    <name type="scientific">SAR86 cluster bacterium</name>
    <dbReference type="NCBI Taxonomy" id="2030880"/>
    <lineage>
        <taxon>Bacteria</taxon>
        <taxon>Pseudomonadati</taxon>
        <taxon>Pseudomonadota</taxon>
        <taxon>Gammaproteobacteria</taxon>
        <taxon>SAR86 cluster</taxon>
    </lineage>
</organism>
<reference evidence="4" key="1">
    <citation type="submission" date="2017-08" db="EMBL/GenBank/DDBJ databases">
        <title>A dynamic microbial community with high functional redundancy inhabits the cold, oxic subseafloor aquifer.</title>
        <authorList>
            <person name="Tully B.J."/>
            <person name="Wheat C.G."/>
            <person name="Glazer B.T."/>
            <person name="Huber J.A."/>
        </authorList>
    </citation>
    <scope>NUCLEOTIDE SEQUENCE [LARGE SCALE GENOMIC DNA]</scope>
</reference>
<feature type="signal peptide" evidence="1">
    <location>
        <begin position="1"/>
        <end position="38"/>
    </location>
</feature>
<evidence type="ECO:0000256" key="1">
    <source>
        <dbReference type="HAMAP-Rule" id="MF_02066"/>
    </source>
</evidence>
<dbReference type="InterPro" id="IPR032519">
    <property type="entry name" value="YbgF_tri"/>
</dbReference>
<proteinExistence type="inferred from homology"/>
<dbReference type="Gene3D" id="1.20.5.110">
    <property type="match status" value="1"/>
</dbReference>